<gene>
    <name evidence="2" type="ORF">GCM10009788_04370</name>
</gene>
<feature type="transmembrane region" description="Helical" evidence="1">
    <location>
        <begin position="52"/>
        <end position="73"/>
    </location>
</feature>
<comment type="caution">
    <text evidence="2">The sequence shown here is derived from an EMBL/GenBank/DDBJ whole genome shotgun (WGS) entry which is preliminary data.</text>
</comment>
<protein>
    <submittedName>
        <fullName evidence="2">Uncharacterized protein</fullName>
    </submittedName>
</protein>
<reference evidence="2 3" key="1">
    <citation type="journal article" date="2019" name="Int. J. Syst. Evol. Microbiol.">
        <title>The Global Catalogue of Microorganisms (GCM) 10K type strain sequencing project: providing services to taxonomists for standard genome sequencing and annotation.</title>
        <authorList>
            <consortium name="The Broad Institute Genomics Platform"/>
            <consortium name="The Broad Institute Genome Sequencing Center for Infectious Disease"/>
            <person name="Wu L."/>
            <person name="Ma J."/>
        </authorList>
    </citation>
    <scope>NUCLEOTIDE SEQUENCE [LARGE SCALE GENOMIC DNA]</scope>
    <source>
        <strain evidence="2 3">JCM 14942</strain>
    </source>
</reference>
<organism evidence="2 3">
    <name type="scientific">Nocardioides humi</name>
    <dbReference type="NCBI Taxonomy" id="449461"/>
    <lineage>
        <taxon>Bacteria</taxon>
        <taxon>Bacillati</taxon>
        <taxon>Actinomycetota</taxon>
        <taxon>Actinomycetes</taxon>
        <taxon>Propionibacteriales</taxon>
        <taxon>Nocardioidaceae</taxon>
        <taxon>Nocardioides</taxon>
    </lineage>
</organism>
<evidence type="ECO:0000256" key="1">
    <source>
        <dbReference type="SAM" id="Phobius"/>
    </source>
</evidence>
<dbReference type="EMBL" id="BAAAOR010000004">
    <property type="protein sequence ID" value="GAA1504200.1"/>
    <property type="molecule type" value="Genomic_DNA"/>
</dbReference>
<proteinExistence type="predicted"/>
<accession>A0ABN1ZTK2</accession>
<evidence type="ECO:0000313" key="2">
    <source>
        <dbReference type="EMBL" id="GAA1504200.1"/>
    </source>
</evidence>
<dbReference type="Proteomes" id="UP001500842">
    <property type="component" value="Unassembled WGS sequence"/>
</dbReference>
<name>A0ABN1ZTK2_9ACTN</name>
<sequence>MTNASATAPLAAPATSRSLALPFTVGSVLTILGAVGYIALNGMEPREAFQHPVTIPSAVAVVSGCLVLSLGLARWRADVPTWAVLGAAVGVALAACSSYEILSTLRAVAAGTDDATFRELTFESTAILVPLFAKSAILLVCLVTIGVTGLRRRALPKPAAVAFVVAGVVSLFPVPMPGLIVLSIALLLTARRATSL</sequence>
<keyword evidence="1" id="KW-0472">Membrane</keyword>
<feature type="transmembrane region" description="Helical" evidence="1">
    <location>
        <begin position="79"/>
        <end position="96"/>
    </location>
</feature>
<keyword evidence="1" id="KW-1133">Transmembrane helix</keyword>
<feature type="transmembrane region" description="Helical" evidence="1">
    <location>
        <begin position="20"/>
        <end position="40"/>
    </location>
</feature>
<feature type="transmembrane region" description="Helical" evidence="1">
    <location>
        <begin position="159"/>
        <end position="188"/>
    </location>
</feature>
<evidence type="ECO:0000313" key="3">
    <source>
        <dbReference type="Proteomes" id="UP001500842"/>
    </source>
</evidence>
<keyword evidence="3" id="KW-1185">Reference proteome</keyword>
<feature type="transmembrane region" description="Helical" evidence="1">
    <location>
        <begin position="127"/>
        <end position="147"/>
    </location>
</feature>
<keyword evidence="1" id="KW-0812">Transmembrane</keyword>
<dbReference type="RefSeq" id="WP_141005890.1">
    <property type="nucleotide sequence ID" value="NZ_BAAAOR010000004.1"/>
</dbReference>